<dbReference type="PANTHER" id="PTHR10410">
    <property type="entry name" value="EUKARYOTIC TRANSLATION INITIATION FACTOR 3 -RELATED"/>
    <property type="match status" value="1"/>
</dbReference>
<keyword evidence="8" id="KW-0736">Signalosome</keyword>
<keyword evidence="15" id="KW-1185">Reference proteome</keyword>
<dbReference type="GO" id="GO:0005737">
    <property type="term" value="C:cytoplasm"/>
    <property type="evidence" value="ECO:0007669"/>
    <property type="project" value="UniProtKB-SubCell"/>
</dbReference>
<dbReference type="GO" id="GO:0008237">
    <property type="term" value="F:metallopeptidase activity"/>
    <property type="evidence" value="ECO:0007669"/>
    <property type="project" value="UniProtKB-KW"/>
</dbReference>
<dbReference type="Pfam" id="PF01398">
    <property type="entry name" value="JAB"/>
    <property type="match status" value="1"/>
</dbReference>
<proteinExistence type="inferred from homology"/>
<dbReference type="FunFam" id="3.40.140.10:FF:000203">
    <property type="entry name" value="COP9 signalosome complex subunit 5"/>
    <property type="match status" value="1"/>
</dbReference>
<gene>
    <name evidence="14" type="ORF">AMSG_11209</name>
</gene>
<name>A0A0L0DW79_THETB</name>
<dbReference type="AlphaFoldDB" id="A0A0L0DW79"/>
<protein>
    <recommendedName>
        <fullName evidence="4">COP9 signalosome complex subunit 5</fullName>
    </recommendedName>
</protein>
<evidence type="ECO:0000256" key="1">
    <source>
        <dbReference type="ARBA" id="ARBA00004123"/>
    </source>
</evidence>
<evidence type="ECO:0000256" key="9">
    <source>
        <dbReference type="ARBA" id="ARBA00022801"/>
    </source>
</evidence>
<feature type="domain" description="MPN" evidence="13">
    <location>
        <begin position="64"/>
        <end position="204"/>
    </location>
</feature>
<evidence type="ECO:0000256" key="10">
    <source>
        <dbReference type="ARBA" id="ARBA00022833"/>
    </source>
</evidence>
<dbReference type="SMART" id="SM00232">
    <property type="entry name" value="JAB_MPN"/>
    <property type="match status" value="1"/>
</dbReference>
<dbReference type="InterPro" id="IPR050242">
    <property type="entry name" value="JAMM_MPN+_peptidase_M67A"/>
</dbReference>
<keyword evidence="5" id="KW-0963">Cytoplasm</keyword>
<evidence type="ECO:0000256" key="4">
    <source>
        <dbReference type="ARBA" id="ARBA00014880"/>
    </source>
</evidence>
<evidence type="ECO:0000256" key="6">
    <source>
        <dbReference type="ARBA" id="ARBA00022670"/>
    </source>
</evidence>
<keyword evidence="7" id="KW-0479">Metal-binding</keyword>
<evidence type="ECO:0000259" key="13">
    <source>
        <dbReference type="PROSITE" id="PS50249"/>
    </source>
</evidence>
<dbReference type="InterPro" id="IPR037518">
    <property type="entry name" value="MPN"/>
</dbReference>
<dbReference type="GO" id="GO:0008180">
    <property type="term" value="C:COP9 signalosome"/>
    <property type="evidence" value="ECO:0007669"/>
    <property type="project" value="UniProtKB-KW"/>
</dbReference>
<evidence type="ECO:0000256" key="5">
    <source>
        <dbReference type="ARBA" id="ARBA00022490"/>
    </source>
</evidence>
<evidence type="ECO:0000313" key="15">
    <source>
        <dbReference type="Proteomes" id="UP000054408"/>
    </source>
</evidence>
<dbReference type="OMA" id="VKMKLFQ"/>
<sequence length="362" mass="39590">MSSPPTSQIVDEAGKAAARAAFDETNEVIAVDSANDLYAYNEEEIQKTLNEKKWKNDVHYFKRTKISAKALLKIVMHAHSAAKGERKTEIMGMLLGKVVGETIIVLDAFELPIQGEEAFVTAGDQANIYMSEYVANSKLARPENPIGWYHSHPGLQVFLSGTDCTTQRLYQQFMDPWLAIVIDPVRTMTSGKVELGAFRTYPPGTSAASASSGWEPVPADLIEEFGVHKDEYYKMETSYFKSASDAALLDLLWDQYWVSALATNALTSNAEYFSDCIHKVARKLEDAEEEMAHSSSSSSARFRAGGAGAGSSMSFLSSAPAAAGPPDSKLALCADESSKFAIEELHALTTQVVKDSLFNIRR</sequence>
<evidence type="ECO:0000256" key="12">
    <source>
        <dbReference type="ARBA" id="ARBA00023242"/>
    </source>
</evidence>
<evidence type="ECO:0000256" key="2">
    <source>
        <dbReference type="ARBA" id="ARBA00004496"/>
    </source>
</evidence>
<evidence type="ECO:0000256" key="3">
    <source>
        <dbReference type="ARBA" id="ARBA00006008"/>
    </source>
</evidence>
<accession>A0A0L0DW79</accession>
<dbReference type="CDD" id="cd08069">
    <property type="entry name" value="MPN_RPN11_CSN5"/>
    <property type="match status" value="1"/>
</dbReference>
<dbReference type="PROSITE" id="PS50249">
    <property type="entry name" value="MPN"/>
    <property type="match status" value="1"/>
</dbReference>
<keyword evidence="10" id="KW-0862">Zinc</keyword>
<dbReference type="OrthoDB" id="10266268at2759"/>
<comment type="similarity">
    <text evidence="3">Belongs to the peptidase M67A family. CSN5 subfamily.</text>
</comment>
<keyword evidence="6" id="KW-0645">Protease</keyword>
<comment type="subcellular location">
    <subcellularLocation>
        <location evidence="2">Cytoplasm</location>
    </subcellularLocation>
    <subcellularLocation>
        <location evidence="1">Nucleus</location>
    </subcellularLocation>
</comment>
<dbReference type="eggNOG" id="KOG1554">
    <property type="taxonomic scope" value="Eukaryota"/>
</dbReference>
<keyword evidence="9" id="KW-0378">Hydrolase</keyword>
<keyword evidence="12" id="KW-0539">Nucleus</keyword>
<dbReference type="Pfam" id="PF18323">
    <property type="entry name" value="CSN5_C"/>
    <property type="match status" value="1"/>
</dbReference>
<evidence type="ECO:0000256" key="11">
    <source>
        <dbReference type="ARBA" id="ARBA00023049"/>
    </source>
</evidence>
<dbReference type="GO" id="GO:0046872">
    <property type="term" value="F:metal ion binding"/>
    <property type="evidence" value="ECO:0007669"/>
    <property type="project" value="UniProtKB-KW"/>
</dbReference>
<reference evidence="14 15" key="1">
    <citation type="submission" date="2010-05" db="EMBL/GenBank/DDBJ databases">
        <title>The Genome Sequence of Thecamonas trahens ATCC 50062.</title>
        <authorList>
            <consortium name="The Broad Institute Genome Sequencing Platform"/>
            <person name="Russ C."/>
            <person name="Cuomo C."/>
            <person name="Shea T."/>
            <person name="Young S.K."/>
            <person name="Zeng Q."/>
            <person name="Koehrsen M."/>
            <person name="Haas B."/>
            <person name="Borodovsky M."/>
            <person name="Guigo R."/>
            <person name="Alvarado L."/>
            <person name="Berlin A."/>
            <person name="Bochicchio J."/>
            <person name="Borenstein D."/>
            <person name="Chapman S."/>
            <person name="Chen Z."/>
            <person name="Freedman E."/>
            <person name="Gellesch M."/>
            <person name="Goldberg J."/>
            <person name="Griggs A."/>
            <person name="Gujja S."/>
            <person name="Heilman E."/>
            <person name="Heiman D."/>
            <person name="Hepburn T."/>
            <person name="Howarth C."/>
            <person name="Jen D."/>
            <person name="Larson L."/>
            <person name="Mehta T."/>
            <person name="Park D."/>
            <person name="Pearson M."/>
            <person name="Roberts A."/>
            <person name="Saif S."/>
            <person name="Shenoy N."/>
            <person name="Sisk P."/>
            <person name="Stolte C."/>
            <person name="Sykes S."/>
            <person name="Thomson T."/>
            <person name="Walk T."/>
            <person name="White J."/>
            <person name="Yandava C."/>
            <person name="Burger G."/>
            <person name="Gray M.W."/>
            <person name="Holland P.W.H."/>
            <person name="King N."/>
            <person name="Lang F.B.F."/>
            <person name="Roger A.J."/>
            <person name="Ruiz-Trillo I."/>
            <person name="Lander E."/>
            <person name="Nusbaum C."/>
        </authorList>
    </citation>
    <scope>NUCLEOTIDE SEQUENCE [LARGE SCALE GENOMIC DNA]</scope>
    <source>
        <strain evidence="14 15">ATCC 50062</strain>
    </source>
</reference>
<dbReference type="STRING" id="461836.A0A0L0DW79"/>
<dbReference type="InterPro" id="IPR000555">
    <property type="entry name" value="JAMM/MPN+_dom"/>
</dbReference>
<evidence type="ECO:0000256" key="8">
    <source>
        <dbReference type="ARBA" id="ARBA00022790"/>
    </source>
</evidence>
<evidence type="ECO:0000313" key="14">
    <source>
        <dbReference type="EMBL" id="KNC55778.1"/>
    </source>
</evidence>
<dbReference type="GO" id="GO:0006508">
    <property type="term" value="P:proteolysis"/>
    <property type="evidence" value="ECO:0007669"/>
    <property type="project" value="UniProtKB-KW"/>
</dbReference>
<dbReference type="InterPro" id="IPR040961">
    <property type="entry name" value="CSN5_C"/>
</dbReference>
<dbReference type="EMBL" id="GL349504">
    <property type="protein sequence ID" value="KNC55778.1"/>
    <property type="molecule type" value="Genomic_DNA"/>
</dbReference>
<evidence type="ECO:0000256" key="7">
    <source>
        <dbReference type="ARBA" id="ARBA00022723"/>
    </source>
</evidence>
<dbReference type="GeneID" id="25569242"/>
<dbReference type="Gene3D" id="3.40.140.10">
    <property type="entry name" value="Cytidine Deaminase, domain 2"/>
    <property type="match status" value="1"/>
</dbReference>
<keyword evidence="11" id="KW-0482">Metalloprotease</keyword>
<dbReference type="Proteomes" id="UP000054408">
    <property type="component" value="Unassembled WGS sequence"/>
</dbReference>
<organism evidence="14 15">
    <name type="scientific">Thecamonas trahens ATCC 50062</name>
    <dbReference type="NCBI Taxonomy" id="461836"/>
    <lineage>
        <taxon>Eukaryota</taxon>
        <taxon>Apusozoa</taxon>
        <taxon>Apusomonadida</taxon>
        <taxon>Apusomonadidae</taxon>
        <taxon>Thecamonas</taxon>
    </lineage>
</organism>
<dbReference type="RefSeq" id="XP_013752860.1">
    <property type="nucleotide sequence ID" value="XM_013897406.1"/>
</dbReference>
<dbReference type="SUPFAM" id="SSF102712">
    <property type="entry name" value="JAB1/MPN domain"/>
    <property type="match status" value="1"/>
</dbReference>